<dbReference type="GO" id="GO:0005886">
    <property type="term" value="C:plasma membrane"/>
    <property type="evidence" value="ECO:0007669"/>
    <property type="project" value="UniProtKB-SubCell"/>
</dbReference>
<evidence type="ECO:0000256" key="10">
    <source>
        <dbReference type="ARBA" id="ARBA00022989"/>
    </source>
</evidence>
<keyword evidence="8" id="KW-0418">Kinase</keyword>
<evidence type="ECO:0000259" key="17">
    <source>
        <dbReference type="Pfam" id="PF12810"/>
    </source>
</evidence>
<name>A0A6J8DBL7_MYTCO</name>
<gene>
    <name evidence="18" type="ORF">MCOR_39138</name>
</gene>
<evidence type="ECO:0000256" key="4">
    <source>
        <dbReference type="ARBA" id="ARBA00022679"/>
    </source>
</evidence>
<keyword evidence="19" id="KW-1185">Reference proteome</keyword>
<keyword evidence="13" id="KW-1015">Disulfide bond</keyword>
<evidence type="ECO:0000256" key="2">
    <source>
        <dbReference type="ARBA" id="ARBA00011902"/>
    </source>
</evidence>
<evidence type="ECO:0000256" key="3">
    <source>
        <dbReference type="ARBA" id="ARBA00022475"/>
    </source>
</evidence>
<keyword evidence="4" id="KW-0808">Transferase</keyword>
<evidence type="ECO:0000259" key="16">
    <source>
        <dbReference type="Pfam" id="PF10551"/>
    </source>
</evidence>
<keyword evidence="15" id="KW-0325">Glycoprotein</keyword>
<dbReference type="Proteomes" id="UP000507470">
    <property type="component" value="Unassembled WGS sequence"/>
</dbReference>
<dbReference type="Pfam" id="PF12810">
    <property type="entry name" value="ALK_LTK_GRD"/>
    <property type="match status" value="1"/>
</dbReference>
<keyword evidence="5" id="KW-0812">Transmembrane</keyword>
<dbReference type="GO" id="GO:0004714">
    <property type="term" value="F:transmembrane receptor protein tyrosine kinase activity"/>
    <property type="evidence" value="ECO:0007669"/>
    <property type="project" value="UniProtKB-EC"/>
</dbReference>
<keyword evidence="9" id="KW-0067">ATP-binding</keyword>
<dbReference type="EC" id="2.7.10.1" evidence="2"/>
<evidence type="ECO:0000256" key="13">
    <source>
        <dbReference type="ARBA" id="ARBA00023157"/>
    </source>
</evidence>
<organism evidence="18 19">
    <name type="scientific">Mytilus coruscus</name>
    <name type="common">Sea mussel</name>
    <dbReference type="NCBI Taxonomy" id="42192"/>
    <lineage>
        <taxon>Eukaryota</taxon>
        <taxon>Metazoa</taxon>
        <taxon>Spiralia</taxon>
        <taxon>Lophotrochozoa</taxon>
        <taxon>Mollusca</taxon>
        <taxon>Bivalvia</taxon>
        <taxon>Autobranchia</taxon>
        <taxon>Pteriomorphia</taxon>
        <taxon>Mytilida</taxon>
        <taxon>Mytiloidea</taxon>
        <taxon>Mytilidae</taxon>
        <taxon>Mytilinae</taxon>
        <taxon>Mytilus</taxon>
    </lineage>
</organism>
<dbReference type="PANTHER" id="PTHR31535:SF3">
    <property type="entry name" value="REGULATORY PROTEIN ZESTE"/>
    <property type="match status" value="1"/>
</dbReference>
<evidence type="ECO:0000256" key="6">
    <source>
        <dbReference type="ARBA" id="ARBA00022729"/>
    </source>
</evidence>
<keyword evidence="11" id="KW-0472">Membrane</keyword>
<comment type="subcellular location">
    <subcellularLocation>
        <location evidence="1">Cell membrane</location>
        <topology evidence="1">Single-pass type I membrane protein</topology>
    </subcellularLocation>
</comment>
<dbReference type="PROSITE" id="PS51257">
    <property type="entry name" value="PROKAR_LIPOPROTEIN"/>
    <property type="match status" value="1"/>
</dbReference>
<keyword evidence="14" id="KW-0675">Receptor</keyword>
<keyword evidence="10" id="KW-1133">Transmembrane helix</keyword>
<sequence>MASNKSDMAKKKETCPYNGHQLVYSFGSCDNHGPNGPSQFKCDSAYKSSSLKVKVISSGTFKGTQVWTVPENGTYGISAAGGRGGTGINAPNVSGGGYVEGKFNLTEGEKIYIVVGQPGSNACSHQRNDEIKDVCHKGLPANEEEFLRKNRWGGGGGGGATYVFKYDDKDNVVPLIVAGGGGGQGYRSSGTEHKKRILDTYNTSGSNGVTSYNSSGGGGGWNGTTLYPQAGYSLLEGAAGGISCNGSFSVQTPGGFGGGGAACLSGGGGGGFTDVGSTDVGSTDVGSIVFGSTDVGSTDVGSTDFGSTDVGSTVFGSTDVGSTDVGSQKECTASVTTDPEGIAIVKTKNTHNHERDEHKAETCQLRVHVRLNSGHISPRPSQVIRGELQKMEENLLNHQDMKSVAMSLYRERRKQFPKLPKSRFEIHETLRQIDLNTNKTESFTLVNDFDSGIIIFSCFTNLECLCNEMTDIFIDGTFKSCPKFFYQLYSIHGCKNGNYIPLVFALLPLKSEECYIKMWDLLIDVCTTRRLTLQPEVVHIDFECAMHTAVTKTFPAATISCCRFHLGQSWWRRIQSLGPSADYKDKDSDFGKWLTHFFGLAYLPTDKIEECFIELIADAPSDDKCMKFADYILEFNIDGNSRFPPTFWASPPDPEEKRTANGAESFHAYLNEQFYASHPNIFVFVDVLLKLQTTSYIKMRTLTVKAPIRKYEKEKMDFLLEQNTKLVNSECTTVDFVRRVGYKYSAKTDL</sequence>
<evidence type="ECO:0000256" key="12">
    <source>
        <dbReference type="ARBA" id="ARBA00023137"/>
    </source>
</evidence>
<dbReference type="EMBL" id="CACVKT020007119">
    <property type="protein sequence ID" value="CAC5405445.1"/>
    <property type="molecule type" value="Genomic_DNA"/>
</dbReference>
<keyword evidence="3" id="KW-1003">Cell membrane</keyword>
<evidence type="ECO:0000313" key="19">
    <source>
        <dbReference type="Proteomes" id="UP000507470"/>
    </source>
</evidence>
<evidence type="ECO:0000256" key="15">
    <source>
        <dbReference type="ARBA" id="ARBA00023180"/>
    </source>
</evidence>
<evidence type="ECO:0000256" key="7">
    <source>
        <dbReference type="ARBA" id="ARBA00022741"/>
    </source>
</evidence>
<keyword evidence="7" id="KW-0547">Nucleotide-binding</keyword>
<protein>
    <recommendedName>
        <fullName evidence="2">receptor protein-tyrosine kinase</fullName>
        <ecNumber evidence="2">2.7.10.1</ecNumber>
    </recommendedName>
</protein>
<dbReference type="GO" id="GO:0005524">
    <property type="term" value="F:ATP binding"/>
    <property type="evidence" value="ECO:0007669"/>
    <property type="project" value="UniProtKB-KW"/>
</dbReference>
<accession>A0A6J8DBL7</accession>
<keyword evidence="6" id="KW-0732">Signal</keyword>
<evidence type="ECO:0000256" key="1">
    <source>
        <dbReference type="ARBA" id="ARBA00004251"/>
    </source>
</evidence>
<evidence type="ECO:0000313" key="18">
    <source>
        <dbReference type="EMBL" id="CAC5405445.1"/>
    </source>
</evidence>
<dbReference type="PANTHER" id="PTHR31535">
    <property type="match status" value="1"/>
</dbReference>
<dbReference type="InterPro" id="IPR018289">
    <property type="entry name" value="MULE_transposase_dom"/>
</dbReference>
<keyword evidence="12" id="KW-0829">Tyrosine-protein kinase</keyword>
<dbReference type="InterPro" id="IPR055163">
    <property type="entry name" value="ALK/LTK-like_GRD"/>
</dbReference>
<evidence type="ECO:0000256" key="8">
    <source>
        <dbReference type="ARBA" id="ARBA00022777"/>
    </source>
</evidence>
<evidence type="ECO:0000256" key="11">
    <source>
        <dbReference type="ARBA" id="ARBA00023136"/>
    </source>
</evidence>
<evidence type="ECO:0000256" key="5">
    <source>
        <dbReference type="ARBA" id="ARBA00022692"/>
    </source>
</evidence>
<evidence type="ECO:0000256" key="9">
    <source>
        <dbReference type="ARBA" id="ARBA00022840"/>
    </source>
</evidence>
<dbReference type="AlphaFoldDB" id="A0A6J8DBL7"/>
<reference evidence="18 19" key="1">
    <citation type="submission" date="2020-06" db="EMBL/GenBank/DDBJ databases">
        <authorList>
            <person name="Li R."/>
            <person name="Bekaert M."/>
        </authorList>
    </citation>
    <scope>NUCLEOTIDE SEQUENCE [LARGE SCALE GENOMIC DNA]</scope>
    <source>
        <strain evidence="19">wild</strain>
    </source>
</reference>
<evidence type="ECO:0000256" key="14">
    <source>
        <dbReference type="ARBA" id="ARBA00023170"/>
    </source>
</evidence>
<dbReference type="Pfam" id="PF10551">
    <property type="entry name" value="MULE"/>
    <property type="match status" value="1"/>
</dbReference>
<feature type="domain" description="MULE transposase" evidence="16">
    <location>
        <begin position="473"/>
        <end position="567"/>
    </location>
</feature>
<dbReference type="OrthoDB" id="6612379at2759"/>
<feature type="domain" description="ALK/LTK-like glycine-rich" evidence="17">
    <location>
        <begin position="71"/>
        <end position="188"/>
    </location>
</feature>
<proteinExistence type="predicted"/>